<dbReference type="PANTHER" id="PTHR12993:SF28">
    <property type="entry name" value="LMBE FAMILY PROTEIN"/>
    <property type="match status" value="1"/>
</dbReference>
<dbReference type="SUPFAM" id="SSF102588">
    <property type="entry name" value="LmbE-like"/>
    <property type="match status" value="1"/>
</dbReference>
<dbReference type="InterPro" id="IPR003737">
    <property type="entry name" value="GlcNAc_PI_deacetylase-related"/>
</dbReference>
<dbReference type="KEGG" id="afo:Afer_0264"/>
<gene>
    <name evidence="1" type="ordered locus">Afer_0264</name>
</gene>
<dbReference type="STRING" id="525909.Afer_0264"/>
<reference evidence="1 2" key="1">
    <citation type="journal article" date="2009" name="Stand. Genomic Sci.">
        <title>Complete genome sequence of Acidimicrobium ferrooxidans type strain (ICP).</title>
        <authorList>
            <person name="Clum A."/>
            <person name="Nolan M."/>
            <person name="Lang E."/>
            <person name="Glavina Del Rio T."/>
            <person name="Tice H."/>
            <person name="Copeland A."/>
            <person name="Cheng J.F."/>
            <person name="Lucas S."/>
            <person name="Chen F."/>
            <person name="Bruce D."/>
            <person name="Goodwin L."/>
            <person name="Pitluck S."/>
            <person name="Ivanova N."/>
            <person name="Mavrommatis K."/>
            <person name="Mikhailova N."/>
            <person name="Pati A."/>
            <person name="Chen A."/>
            <person name="Palaniappan K."/>
            <person name="Goker M."/>
            <person name="Spring S."/>
            <person name="Land M."/>
            <person name="Hauser L."/>
            <person name="Chang Y.J."/>
            <person name="Jeffries C.C."/>
            <person name="Chain P."/>
            <person name="Bristow J."/>
            <person name="Eisen J.A."/>
            <person name="Markowitz V."/>
            <person name="Hugenholtz P."/>
            <person name="Kyrpides N.C."/>
            <person name="Klenk H.P."/>
            <person name="Lapidus A."/>
        </authorList>
    </citation>
    <scope>NUCLEOTIDE SEQUENCE [LARGE SCALE GENOMIC DNA]</scope>
    <source>
        <strain evidence="2">DSM 10331 / JCM 15462 / NBRC 103882 / ICP</strain>
    </source>
</reference>
<accession>C7M2I9</accession>
<name>C7M2I9_ACIFD</name>
<dbReference type="GO" id="GO:0016811">
    <property type="term" value="F:hydrolase activity, acting on carbon-nitrogen (but not peptide) bonds, in linear amides"/>
    <property type="evidence" value="ECO:0007669"/>
    <property type="project" value="TreeGrafter"/>
</dbReference>
<protein>
    <submittedName>
        <fullName evidence="1">LmbE family protein</fullName>
    </submittedName>
</protein>
<organism evidence="1 2">
    <name type="scientific">Acidimicrobium ferrooxidans (strain DSM 10331 / JCM 15462 / NBRC 103882 / ICP)</name>
    <dbReference type="NCBI Taxonomy" id="525909"/>
    <lineage>
        <taxon>Bacteria</taxon>
        <taxon>Bacillati</taxon>
        <taxon>Actinomycetota</taxon>
        <taxon>Acidimicrobiia</taxon>
        <taxon>Acidimicrobiales</taxon>
        <taxon>Acidimicrobiaceae</taxon>
        <taxon>Acidimicrobium</taxon>
    </lineage>
</organism>
<dbReference type="Pfam" id="PF02585">
    <property type="entry name" value="PIG-L"/>
    <property type="match status" value="1"/>
</dbReference>
<evidence type="ECO:0000313" key="1">
    <source>
        <dbReference type="EMBL" id="ACU53233.1"/>
    </source>
</evidence>
<dbReference type="InterPro" id="IPR024078">
    <property type="entry name" value="LmbE-like_dom_sf"/>
</dbReference>
<dbReference type="eggNOG" id="COG2120">
    <property type="taxonomic scope" value="Bacteria"/>
</dbReference>
<dbReference type="GO" id="GO:0016137">
    <property type="term" value="P:glycoside metabolic process"/>
    <property type="evidence" value="ECO:0007669"/>
    <property type="project" value="UniProtKB-ARBA"/>
</dbReference>
<sequence>MELQPFEAPQSVLVISAHPDDVDFGLAGTVARWTAAGTEVAYCIVTDGNVGGFDPSIPRSDIPAIRRREQRAAAKVVGVETVEFLGYVDGEVTVTLGLRRDLAAVIRRFRPHTVVAQSPVRNFARIGASHPDHMAVGEAALCAVYPDARNPFTFVELAEAGLEAHTVSQVALMAYPEPTHFVDVTETLDAKLEAISCHASQLPDPEATRTFVRGWLRQGAEAAGLGDDRYAELFFVFPTA</sequence>
<dbReference type="Proteomes" id="UP000000771">
    <property type="component" value="Chromosome"/>
</dbReference>
<evidence type="ECO:0000313" key="2">
    <source>
        <dbReference type="Proteomes" id="UP000000771"/>
    </source>
</evidence>
<dbReference type="HOGENOM" id="CLU_049311_3_2_11"/>
<proteinExistence type="predicted"/>
<dbReference type="Gene3D" id="3.40.50.10320">
    <property type="entry name" value="LmbE-like"/>
    <property type="match status" value="1"/>
</dbReference>
<keyword evidence="2" id="KW-1185">Reference proteome</keyword>
<dbReference type="PANTHER" id="PTHR12993">
    <property type="entry name" value="N-ACETYLGLUCOSAMINYL-PHOSPHATIDYLINOSITOL DE-N-ACETYLASE-RELATED"/>
    <property type="match status" value="1"/>
</dbReference>
<dbReference type="EMBL" id="CP001631">
    <property type="protein sequence ID" value="ACU53233.1"/>
    <property type="molecule type" value="Genomic_DNA"/>
</dbReference>
<dbReference type="RefSeq" id="WP_015797738.1">
    <property type="nucleotide sequence ID" value="NC_013124.1"/>
</dbReference>
<dbReference type="OrthoDB" id="3514174at2"/>
<dbReference type="AlphaFoldDB" id="C7M2I9"/>